<evidence type="ECO:0000256" key="4">
    <source>
        <dbReference type="HAMAP-Rule" id="MF_00171"/>
    </source>
</evidence>
<name>A0A4Y4E2M4_CELCE</name>
<dbReference type="SUPFAM" id="SSF55120">
    <property type="entry name" value="Pseudouridine synthase"/>
    <property type="match status" value="1"/>
</dbReference>
<evidence type="ECO:0000313" key="9">
    <source>
        <dbReference type="Proteomes" id="UP000316659"/>
    </source>
</evidence>
<feature type="region of interest" description="Disordered" evidence="6">
    <location>
        <begin position="1"/>
        <end position="50"/>
    </location>
</feature>
<reference evidence="8 9" key="1">
    <citation type="submission" date="2019-06" db="EMBL/GenBank/DDBJ databases">
        <title>Whole genome shotgun sequence of Cellulosimicrobium cellulans NBRC 15516.</title>
        <authorList>
            <person name="Hosoyama A."/>
            <person name="Uohara A."/>
            <person name="Ohji S."/>
            <person name="Ichikawa N."/>
        </authorList>
    </citation>
    <scope>NUCLEOTIDE SEQUENCE [LARGE SCALE GENOMIC DNA]</scope>
    <source>
        <strain evidence="8 9">NBRC 15516</strain>
    </source>
</reference>
<dbReference type="InterPro" id="IPR020094">
    <property type="entry name" value="TruA/RsuA/RluB/E/F_N"/>
</dbReference>
<dbReference type="InterPro" id="IPR020095">
    <property type="entry name" value="PsdUridine_synth_TruA_C"/>
</dbReference>
<evidence type="ECO:0000256" key="2">
    <source>
        <dbReference type="ARBA" id="ARBA00022694"/>
    </source>
</evidence>
<comment type="subunit">
    <text evidence="4">Homodimer.</text>
</comment>
<dbReference type="GO" id="GO:0003723">
    <property type="term" value="F:RNA binding"/>
    <property type="evidence" value="ECO:0007669"/>
    <property type="project" value="InterPro"/>
</dbReference>
<keyword evidence="2 4" id="KW-0819">tRNA processing</keyword>
<dbReference type="Gene3D" id="3.30.70.660">
    <property type="entry name" value="Pseudouridine synthase I, catalytic domain, C-terminal subdomain"/>
    <property type="match status" value="1"/>
</dbReference>
<comment type="similarity">
    <text evidence="1 4 5">Belongs to the tRNA pseudouridine synthase TruA family.</text>
</comment>
<protein>
    <recommendedName>
        <fullName evidence="4">tRNA pseudouridine synthase A</fullName>
        <ecNumber evidence="4">5.4.99.12</ecNumber>
    </recommendedName>
    <alternativeName>
        <fullName evidence="4">tRNA pseudouridine(38-40) synthase</fullName>
    </alternativeName>
    <alternativeName>
        <fullName evidence="4">tRNA pseudouridylate synthase I</fullName>
    </alternativeName>
    <alternativeName>
        <fullName evidence="4">tRNA-uridine isomerase I</fullName>
    </alternativeName>
</protein>
<organism evidence="8 9">
    <name type="scientific">Cellulosimicrobium cellulans</name>
    <name type="common">Arthrobacter luteus</name>
    <dbReference type="NCBI Taxonomy" id="1710"/>
    <lineage>
        <taxon>Bacteria</taxon>
        <taxon>Bacillati</taxon>
        <taxon>Actinomycetota</taxon>
        <taxon>Actinomycetes</taxon>
        <taxon>Micrococcales</taxon>
        <taxon>Promicromonosporaceae</taxon>
        <taxon>Cellulosimicrobium</taxon>
    </lineage>
</organism>
<feature type="domain" description="Pseudouridine synthase I TruA alpha/beta" evidence="7">
    <location>
        <begin position="207"/>
        <end position="313"/>
    </location>
</feature>
<dbReference type="PANTHER" id="PTHR11142">
    <property type="entry name" value="PSEUDOURIDYLATE SYNTHASE"/>
    <property type="match status" value="1"/>
</dbReference>
<dbReference type="HAMAP" id="MF_00171">
    <property type="entry name" value="TruA"/>
    <property type="match status" value="1"/>
</dbReference>
<sequence length="344" mass="36427">MSDAPPPDARPDARPATPAGAPGTSSGASSGTSSGTAPDAAATDRHEPPDGVVRVRLDLAYQGTDFAGWARQPALRTVQGAIEDGLATLLRGPAPRLTVAGRTDAGVHARGQVAHVDLTRDQWDALPGRSDRTPGDALVARLGGVLPGDVVVHRAAPAPVGFDARFSALHRAYTYRVADDPVQRDPLRRAWVLWNRRPLDVAAMDAAVRPLLGVRDFAAFCKPRPGATTIRELQHLSWSRPADGPDAGLVVAHVRADAFCHNMVRALVGASLAVGEGRRGVDWPAQLLASRRRDAGAGVVPAHGLVLEEVTYPPDDELAARADRIRAVRNEEDVWDEGASRDPG</sequence>
<dbReference type="InterPro" id="IPR020097">
    <property type="entry name" value="PsdUridine_synth_TruA_a/b_dom"/>
</dbReference>
<dbReference type="EMBL" id="BJNZ01000004">
    <property type="protein sequence ID" value="GED08901.1"/>
    <property type="molecule type" value="Genomic_DNA"/>
</dbReference>
<dbReference type="AlphaFoldDB" id="A0A4Y4E2M4"/>
<dbReference type="FunFam" id="3.30.70.660:FF:000003">
    <property type="entry name" value="tRNA pseudouridine synthase A"/>
    <property type="match status" value="1"/>
</dbReference>
<dbReference type="Pfam" id="PF01416">
    <property type="entry name" value="PseudoU_synth_1"/>
    <property type="match status" value="1"/>
</dbReference>
<dbReference type="EC" id="5.4.99.12" evidence="4"/>
<evidence type="ECO:0000256" key="3">
    <source>
        <dbReference type="ARBA" id="ARBA00023235"/>
    </source>
</evidence>
<evidence type="ECO:0000256" key="6">
    <source>
        <dbReference type="SAM" id="MobiDB-lite"/>
    </source>
</evidence>
<dbReference type="CDD" id="cd02570">
    <property type="entry name" value="PseudoU_synth_EcTruA"/>
    <property type="match status" value="1"/>
</dbReference>
<comment type="function">
    <text evidence="4">Formation of pseudouridine at positions 38, 39 and 40 in the anticodon stem and loop of transfer RNAs.</text>
</comment>
<feature type="binding site" evidence="4">
    <location>
        <position position="173"/>
    </location>
    <ligand>
        <name>substrate</name>
    </ligand>
</feature>
<evidence type="ECO:0000256" key="1">
    <source>
        <dbReference type="ARBA" id="ARBA00009375"/>
    </source>
</evidence>
<dbReference type="InterPro" id="IPR001406">
    <property type="entry name" value="PsdUridine_synth_TruA"/>
</dbReference>
<comment type="catalytic activity">
    <reaction evidence="4 5">
        <text>uridine(38/39/40) in tRNA = pseudouridine(38/39/40) in tRNA</text>
        <dbReference type="Rhea" id="RHEA:22376"/>
        <dbReference type="Rhea" id="RHEA-COMP:10085"/>
        <dbReference type="Rhea" id="RHEA-COMP:10087"/>
        <dbReference type="ChEBI" id="CHEBI:65314"/>
        <dbReference type="ChEBI" id="CHEBI:65315"/>
        <dbReference type="EC" id="5.4.99.12"/>
    </reaction>
</comment>
<feature type="compositionally biased region" description="Low complexity" evidence="6">
    <location>
        <begin position="14"/>
        <end position="41"/>
    </location>
</feature>
<evidence type="ECO:0000259" key="7">
    <source>
        <dbReference type="Pfam" id="PF01416"/>
    </source>
</evidence>
<evidence type="ECO:0000256" key="5">
    <source>
        <dbReference type="RuleBase" id="RU003792"/>
    </source>
</evidence>
<accession>A0A4Y4E2M4</accession>
<evidence type="ECO:0000313" key="8">
    <source>
        <dbReference type="EMBL" id="GED08901.1"/>
    </source>
</evidence>
<proteinExistence type="inferred from homology"/>
<dbReference type="GO" id="GO:0031119">
    <property type="term" value="P:tRNA pseudouridine synthesis"/>
    <property type="evidence" value="ECO:0007669"/>
    <property type="project" value="UniProtKB-UniRule"/>
</dbReference>
<dbReference type="NCBIfam" id="TIGR00071">
    <property type="entry name" value="hisT_truA"/>
    <property type="match status" value="1"/>
</dbReference>
<keyword evidence="3 4" id="KW-0413">Isomerase</keyword>
<gene>
    <name evidence="4 8" type="primary">truA</name>
    <name evidence="8" type="ORF">CCE02nite_09000</name>
</gene>
<dbReference type="Gene3D" id="3.30.70.580">
    <property type="entry name" value="Pseudouridine synthase I, catalytic domain, N-terminal subdomain"/>
    <property type="match status" value="1"/>
</dbReference>
<comment type="caution">
    <text evidence="8">The sequence shown here is derived from an EMBL/GenBank/DDBJ whole genome shotgun (WGS) entry which is preliminary data.</text>
</comment>
<dbReference type="InterPro" id="IPR020103">
    <property type="entry name" value="PsdUridine_synth_cat_dom_sf"/>
</dbReference>
<comment type="caution">
    <text evidence="4">Lacks conserved residue(s) required for the propagation of feature annotation.</text>
</comment>
<dbReference type="GO" id="GO:0160147">
    <property type="term" value="F:tRNA pseudouridine(38-40) synthase activity"/>
    <property type="evidence" value="ECO:0007669"/>
    <property type="project" value="UniProtKB-EC"/>
</dbReference>
<dbReference type="PANTHER" id="PTHR11142:SF0">
    <property type="entry name" value="TRNA PSEUDOURIDINE SYNTHASE-LIKE 1"/>
    <property type="match status" value="1"/>
</dbReference>
<feature type="active site" description="Nucleophile" evidence="4">
    <location>
        <position position="104"/>
    </location>
</feature>
<dbReference type="Proteomes" id="UP000316659">
    <property type="component" value="Unassembled WGS sequence"/>
</dbReference>